<comment type="caution">
    <text evidence="1">The sequence shown here is derived from an EMBL/GenBank/DDBJ whole genome shotgun (WGS) entry which is preliminary data.</text>
</comment>
<evidence type="ECO:0000313" key="1">
    <source>
        <dbReference type="EMBL" id="KAF5812289.1"/>
    </source>
</evidence>
<name>A0A9K3JCE2_HELAN</name>
<sequence>MMAMWLSPSSGSVFKQNVMPSEVCTWPLFSNRLPLRDNCQRKTDGRLRHRRWLSAIMKVTTTATDGERRAQLYNSRCGTRWVRWIERTAERDPIWVEAFRIV</sequence>
<dbReference type="EMBL" id="MNCJ02000319">
    <property type="protein sequence ID" value="KAF5812289.1"/>
    <property type="molecule type" value="Genomic_DNA"/>
</dbReference>
<protein>
    <submittedName>
        <fullName evidence="1">Uncharacterized protein</fullName>
    </submittedName>
</protein>
<reference evidence="1" key="1">
    <citation type="journal article" date="2017" name="Nature">
        <title>The sunflower genome provides insights into oil metabolism, flowering and Asterid evolution.</title>
        <authorList>
            <person name="Badouin H."/>
            <person name="Gouzy J."/>
            <person name="Grassa C.J."/>
            <person name="Murat F."/>
            <person name="Staton S.E."/>
            <person name="Cottret L."/>
            <person name="Lelandais-Briere C."/>
            <person name="Owens G.L."/>
            <person name="Carrere S."/>
            <person name="Mayjonade B."/>
            <person name="Legrand L."/>
            <person name="Gill N."/>
            <person name="Kane N.C."/>
            <person name="Bowers J.E."/>
            <person name="Hubner S."/>
            <person name="Bellec A."/>
            <person name="Berard A."/>
            <person name="Berges H."/>
            <person name="Blanchet N."/>
            <person name="Boniface M.C."/>
            <person name="Brunel D."/>
            <person name="Catrice O."/>
            <person name="Chaidir N."/>
            <person name="Claudel C."/>
            <person name="Donnadieu C."/>
            <person name="Faraut T."/>
            <person name="Fievet G."/>
            <person name="Helmstetter N."/>
            <person name="King M."/>
            <person name="Knapp S.J."/>
            <person name="Lai Z."/>
            <person name="Le Paslier M.C."/>
            <person name="Lippi Y."/>
            <person name="Lorenzon L."/>
            <person name="Mandel J.R."/>
            <person name="Marage G."/>
            <person name="Marchand G."/>
            <person name="Marquand E."/>
            <person name="Bret-Mestries E."/>
            <person name="Morien E."/>
            <person name="Nambeesan S."/>
            <person name="Nguyen T."/>
            <person name="Pegot-Espagnet P."/>
            <person name="Pouilly N."/>
            <person name="Raftis F."/>
            <person name="Sallet E."/>
            <person name="Schiex T."/>
            <person name="Thomas J."/>
            <person name="Vandecasteele C."/>
            <person name="Vares D."/>
            <person name="Vear F."/>
            <person name="Vautrin S."/>
            <person name="Crespi M."/>
            <person name="Mangin B."/>
            <person name="Burke J.M."/>
            <person name="Salse J."/>
            <person name="Munos S."/>
            <person name="Vincourt P."/>
            <person name="Rieseberg L.H."/>
            <person name="Langlade N.B."/>
        </authorList>
    </citation>
    <scope>NUCLEOTIDE SEQUENCE</scope>
    <source>
        <tissue evidence="1">Leaves</tissue>
    </source>
</reference>
<accession>A0A9K3JCE2</accession>
<dbReference type="Gramene" id="mRNA:HanXRQr2_Chr04g0190901">
    <property type="protein sequence ID" value="mRNA:HanXRQr2_Chr04g0190901"/>
    <property type="gene ID" value="HanXRQr2_Chr04g0190901"/>
</dbReference>
<proteinExistence type="predicted"/>
<evidence type="ECO:0000313" key="2">
    <source>
        <dbReference type="Proteomes" id="UP000215914"/>
    </source>
</evidence>
<organism evidence="1 2">
    <name type="scientific">Helianthus annuus</name>
    <name type="common">Common sunflower</name>
    <dbReference type="NCBI Taxonomy" id="4232"/>
    <lineage>
        <taxon>Eukaryota</taxon>
        <taxon>Viridiplantae</taxon>
        <taxon>Streptophyta</taxon>
        <taxon>Embryophyta</taxon>
        <taxon>Tracheophyta</taxon>
        <taxon>Spermatophyta</taxon>
        <taxon>Magnoliopsida</taxon>
        <taxon>eudicotyledons</taxon>
        <taxon>Gunneridae</taxon>
        <taxon>Pentapetalae</taxon>
        <taxon>asterids</taxon>
        <taxon>campanulids</taxon>
        <taxon>Asterales</taxon>
        <taxon>Asteraceae</taxon>
        <taxon>Asteroideae</taxon>
        <taxon>Heliantheae alliance</taxon>
        <taxon>Heliantheae</taxon>
        <taxon>Helianthus</taxon>
    </lineage>
</organism>
<dbReference type="AlphaFoldDB" id="A0A9K3JCE2"/>
<gene>
    <name evidence="1" type="ORF">HanXRQr2_Chr04g0190901</name>
</gene>
<dbReference type="Proteomes" id="UP000215914">
    <property type="component" value="Unassembled WGS sequence"/>
</dbReference>
<reference evidence="1" key="2">
    <citation type="submission" date="2020-06" db="EMBL/GenBank/DDBJ databases">
        <title>Helianthus annuus Genome sequencing and assembly Release 2.</title>
        <authorList>
            <person name="Gouzy J."/>
            <person name="Langlade N."/>
            <person name="Munos S."/>
        </authorList>
    </citation>
    <scope>NUCLEOTIDE SEQUENCE</scope>
    <source>
        <tissue evidence="1">Leaves</tissue>
    </source>
</reference>
<keyword evidence="2" id="KW-1185">Reference proteome</keyword>